<gene>
    <name evidence="2" type="ORF">LCGC14_2731210</name>
</gene>
<reference evidence="2" key="1">
    <citation type="journal article" date="2015" name="Nature">
        <title>Complex archaea that bridge the gap between prokaryotes and eukaryotes.</title>
        <authorList>
            <person name="Spang A."/>
            <person name="Saw J.H."/>
            <person name="Jorgensen S.L."/>
            <person name="Zaremba-Niedzwiedzka K."/>
            <person name="Martijn J."/>
            <person name="Lind A.E."/>
            <person name="van Eijk R."/>
            <person name="Schleper C."/>
            <person name="Guy L."/>
            <person name="Ettema T.J."/>
        </authorList>
    </citation>
    <scope>NUCLEOTIDE SEQUENCE</scope>
</reference>
<organism evidence="2">
    <name type="scientific">marine sediment metagenome</name>
    <dbReference type="NCBI Taxonomy" id="412755"/>
    <lineage>
        <taxon>unclassified sequences</taxon>
        <taxon>metagenomes</taxon>
        <taxon>ecological metagenomes</taxon>
    </lineage>
</organism>
<dbReference type="EMBL" id="LAZR01049446">
    <property type="protein sequence ID" value="KKK89627.1"/>
    <property type="molecule type" value="Genomic_DNA"/>
</dbReference>
<dbReference type="AlphaFoldDB" id="A0A0F8Z798"/>
<feature type="domain" description="Putative regulatory protein FmdB zinc ribbon" evidence="1">
    <location>
        <begin position="1"/>
        <end position="42"/>
    </location>
</feature>
<evidence type="ECO:0000313" key="2">
    <source>
        <dbReference type="EMBL" id="KKK89627.1"/>
    </source>
</evidence>
<evidence type="ECO:0000259" key="1">
    <source>
        <dbReference type="SMART" id="SM00834"/>
    </source>
</evidence>
<accession>A0A0F8Z798</accession>
<proteinExistence type="predicted"/>
<name>A0A0F8Z798_9ZZZZ</name>
<comment type="caution">
    <text evidence="2">The sequence shown here is derived from an EMBL/GenBank/DDBJ whole genome shotgun (WGS) entry which is preliminary data.</text>
</comment>
<protein>
    <recommendedName>
        <fullName evidence="1">Putative regulatory protein FmdB zinc ribbon domain-containing protein</fullName>
    </recommendedName>
</protein>
<dbReference type="SMART" id="SM00834">
    <property type="entry name" value="CxxC_CXXC_SSSS"/>
    <property type="match status" value="1"/>
</dbReference>
<sequence length="120" mass="13987">MAHYQYKCNRCGYKTDEYTNLANRDDSMVCERCGGQRERDFDREYKNMVMKPGENIRNSRSLAMSETDIKSGKAFDMHKGANFGEPNRAGMCPMVIHDRREKLKRIKERSKALGIPLQEM</sequence>
<dbReference type="InterPro" id="IPR013429">
    <property type="entry name" value="Regulatory_FmdB_Zinc_ribbon"/>
</dbReference>